<evidence type="ECO:0000256" key="1">
    <source>
        <dbReference type="SAM" id="MobiDB-lite"/>
    </source>
</evidence>
<dbReference type="GeneID" id="9520839"/>
<feature type="region of interest" description="Disordered" evidence="1">
    <location>
        <begin position="1"/>
        <end position="48"/>
    </location>
</feature>
<reference evidence="3" key="1">
    <citation type="journal article" date="2011" name="Genome Biol.">
        <title>Comparative and functional genomics provide insights into the pathogenicity of dermatophytic fungi.</title>
        <authorList>
            <person name="Burmester A."/>
            <person name="Shelest E."/>
            <person name="Gloeckner G."/>
            <person name="Heddergott C."/>
            <person name="Schindler S."/>
            <person name="Staib P."/>
            <person name="Heidel A."/>
            <person name="Felder M."/>
            <person name="Petzold A."/>
            <person name="Szafranski K."/>
            <person name="Feuermann M."/>
            <person name="Pedruzzi I."/>
            <person name="Priebe S."/>
            <person name="Groth M."/>
            <person name="Winkler R."/>
            <person name="Li W."/>
            <person name="Kniemeyer O."/>
            <person name="Schroeckh V."/>
            <person name="Hertweck C."/>
            <person name="Hube B."/>
            <person name="White T.C."/>
            <person name="Platzer M."/>
            <person name="Guthke R."/>
            <person name="Heitman J."/>
            <person name="Woestemeyer J."/>
            <person name="Zipfel P.F."/>
            <person name="Monod M."/>
            <person name="Brakhage A.A."/>
        </authorList>
    </citation>
    <scope>NUCLEOTIDE SEQUENCE [LARGE SCALE GENOMIC DNA]</scope>
    <source>
        <strain evidence="3">ATCC MYA-4681 / CBS 112371</strain>
    </source>
</reference>
<dbReference type="AlphaFoldDB" id="D4AR47"/>
<evidence type="ECO:0000313" key="3">
    <source>
        <dbReference type="Proteomes" id="UP000008866"/>
    </source>
</evidence>
<dbReference type="eggNOG" id="ENOG502SMUV">
    <property type="taxonomic scope" value="Eukaryota"/>
</dbReference>
<comment type="caution">
    <text evidence="2">The sequence shown here is derived from an EMBL/GenBank/DDBJ whole genome shotgun (WGS) entry which is preliminary data.</text>
</comment>
<sequence>MAGQDTRKGSSRARHPQSNGRARIQKGKQRQHSLPFRDHGEPDQQQAGEVAHAFVPGSAYFPQVSDPGYFPGNKPVPGAFGPIRAIPKDHPMDDVNFNKNKPFPGNRRVPPSTRVLRSSELEQIHPANVQGYSWAIAAGYDGPLLPNPALTAMLPKDGKDGHGPENQGIRFFTGEGESSRDTSPSGAELVRLAKVHAYQKRLKPNSIAVPTVKLPRLNGVVLKLLWDKKEDGSIVLPEIRKTVSSLVESLPPLSRGFLANHLISTWKDREWHATGVPRPEYPDWTSRTISKCRITNRGHSNGYRSFGDLAQLDFDSVSLENFSILKAGDIPEFKDMSVLQREEFRPEFNIFQHLVRHPELVIIMAKYLRVQELLILNYMSRPFHHVVRNRITGIIISQAQRRAMESAQIFPFRCFGKLCFTDPNKLPHQVPERAEAGEIRQVPSFRWLLMICYREMVCHQIVTIMAEDGLPVPDSCTSVLKKIWLLLDIPDNKRRIALVRQASIFSDLDIFFAMMIFIKIDMRFTDPVTGNGKDGMRRLLLAQPSLTMLWRALGRTALVSKLDVMKLYVRWKYHPPHSERGQTIFGIPPDEIGRMQYEAWGKTGSRRILLRPDELIIRESIRRGLNLQLHYTDMFLWGYVNPRTRANTATEIPPRTLERLEGMEEILMSREERARSRFALVAFPPRA</sequence>
<dbReference type="EMBL" id="ABSU01000006">
    <property type="protein sequence ID" value="EFE34476.1"/>
    <property type="molecule type" value="Genomic_DNA"/>
</dbReference>
<keyword evidence="3" id="KW-1185">Reference proteome</keyword>
<dbReference type="OMA" id="IIMAKYL"/>
<evidence type="ECO:0000313" key="2">
    <source>
        <dbReference type="EMBL" id="EFE34476.1"/>
    </source>
</evidence>
<dbReference type="KEGG" id="abe:ARB_06876"/>
<gene>
    <name evidence="2" type="ORF">ARB_06876</name>
</gene>
<dbReference type="RefSeq" id="XP_003015116.1">
    <property type="nucleotide sequence ID" value="XM_003015070.1"/>
</dbReference>
<accession>D4AR47</accession>
<name>D4AR47_ARTBC</name>
<proteinExistence type="predicted"/>
<dbReference type="Proteomes" id="UP000008866">
    <property type="component" value="Unassembled WGS sequence"/>
</dbReference>
<dbReference type="HOGENOM" id="CLU_405001_0_0_1"/>
<organism evidence="2 3">
    <name type="scientific">Arthroderma benhamiae (strain ATCC MYA-4681 / CBS 112371)</name>
    <name type="common">Trichophyton mentagrophytes</name>
    <dbReference type="NCBI Taxonomy" id="663331"/>
    <lineage>
        <taxon>Eukaryota</taxon>
        <taxon>Fungi</taxon>
        <taxon>Dikarya</taxon>
        <taxon>Ascomycota</taxon>
        <taxon>Pezizomycotina</taxon>
        <taxon>Eurotiomycetes</taxon>
        <taxon>Eurotiomycetidae</taxon>
        <taxon>Onygenales</taxon>
        <taxon>Arthrodermataceae</taxon>
        <taxon>Trichophyton</taxon>
    </lineage>
</organism>
<protein>
    <submittedName>
        <fullName evidence="2">Uncharacterized protein</fullName>
    </submittedName>
</protein>